<proteinExistence type="predicted"/>
<keyword evidence="2" id="KW-1185">Reference proteome</keyword>
<dbReference type="STRING" id="1742972.COMA1_40196"/>
<accession>A0A0S4LJE4</accession>
<evidence type="ECO:0008006" key="3">
    <source>
        <dbReference type="Google" id="ProtNLM"/>
    </source>
</evidence>
<dbReference type="EMBL" id="CZQA01000010">
    <property type="protein sequence ID" value="CUS37683.1"/>
    <property type="molecule type" value="Genomic_DNA"/>
</dbReference>
<dbReference type="AlphaFoldDB" id="A0A0S4LJE4"/>
<gene>
    <name evidence="1" type="ORF">COMA1_40196</name>
</gene>
<sequence>MSTPVSGRQAEIVRLTKAAGEAAQQGRWDQVIQCYSERGLLLAAISDSGLPIDELLRMDDELRDRIHTAQTLLEHLLAEAQTTKLQVQGLRRRLAVQPSQPEAVSIEA</sequence>
<dbReference type="Proteomes" id="UP000199032">
    <property type="component" value="Unassembled WGS sequence"/>
</dbReference>
<reference evidence="1 2" key="1">
    <citation type="submission" date="2015-10" db="EMBL/GenBank/DDBJ databases">
        <authorList>
            <person name="Gilbert D.G."/>
        </authorList>
    </citation>
    <scope>NUCLEOTIDE SEQUENCE [LARGE SCALE GENOMIC DNA]</scope>
    <source>
        <strain evidence="1">COMA1</strain>
    </source>
</reference>
<evidence type="ECO:0000313" key="1">
    <source>
        <dbReference type="EMBL" id="CUS37683.1"/>
    </source>
</evidence>
<name>A0A0S4LJE4_9BACT</name>
<protein>
    <recommendedName>
        <fullName evidence="3">Flagellar protein FliT</fullName>
    </recommendedName>
</protein>
<evidence type="ECO:0000313" key="2">
    <source>
        <dbReference type="Proteomes" id="UP000199032"/>
    </source>
</evidence>
<organism evidence="1 2">
    <name type="scientific">Candidatus Nitrospira nitrosa</name>
    <dbReference type="NCBI Taxonomy" id="1742972"/>
    <lineage>
        <taxon>Bacteria</taxon>
        <taxon>Pseudomonadati</taxon>
        <taxon>Nitrospirota</taxon>
        <taxon>Nitrospiria</taxon>
        <taxon>Nitrospirales</taxon>
        <taxon>Nitrospiraceae</taxon>
        <taxon>Nitrospira</taxon>
    </lineage>
</organism>